<dbReference type="SMR" id="A2D7J9"/>
<dbReference type="Gene3D" id="2.60.260.20">
    <property type="entry name" value="Urease metallochaperone UreE, N-terminal domain"/>
    <property type="match status" value="1"/>
</dbReference>
<dbReference type="eggNOG" id="KOG0713">
    <property type="taxonomic scope" value="Eukaryota"/>
</dbReference>
<dbReference type="SUPFAM" id="SSF46565">
    <property type="entry name" value="Chaperone J-domain"/>
    <property type="match status" value="1"/>
</dbReference>
<dbReference type="EMBL" id="DS113177">
    <property type="protein sequence ID" value="EAY23716.1"/>
    <property type="molecule type" value="Genomic_DNA"/>
</dbReference>
<proteinExistence type="predicted"/>
<evidence type="ECO:0000259" key="1">
    <source>
        <dbReference type="PROSITE" id="PS50076"/>
    </source>
</evidence>
<evidence type="ECO:0000313" key="3">
    <source>
        <dbReference type="Proteomes" id="UP000001542"/>
    </source>
</evidence>
<dbReference type="InterPro" id="IPR044713">
    <property type="entry name" value="DNJA1/2-like"/>
</dbReference>
<dbReference type="InterPro" id="IPR002939">
    <property type="entry name" value="DnaJ_C"/>
</dbReference>
<dbReference type="GO" id="GO:0042026">
    <property type="term" value="P:protein refolding"/>
    <property type="evidence" value="ECO:0000318"/>
    <property type="project" value="GO_Central"/>
</dbReference>
<dbReference type="VEuPathDB" id="TrichDB:TVAG_120540"/>
<protein>
    <submittedName>
        <fullName evidence="2">DnaJ C terminal region family protein</fullName>
    </submittedName>
</protein>
<dbReference type="AlphaFoldDB" id="A2D7J9"/>
<dbReference type="KEGG" id="tva:4720682"/>
<sequence>MIGLEDKADISEIKKSYKKFLRNKKHQIDPSPKTKKYLETIETIYHILGSNNSKPLYDMFGTVFLNLTDLKVVGYHSDEGLMNMAKMYGTTIDDMNKFGGTIYYPIVFDLEDFYDGVTRNVTSVRVVECRCPEKNPKCQECKQNKFVDEIYVNQITLPRGAPEFYRILAGQSGDTDVARGASDIIYIAQSKPHPRFERRGRDLYMNLTVPLKEALQEDSTTIIGIDGLSIQVSLVDAQDGKVVMIPNEGLPDFFLKNQRGDLYVTLHIDIPKELSDEQKQKISEILPEDDKFYL</sequence>
<dbReference type="CDD" id="cd10747">
    <property type="entry name" value="DnaJ_C"/>
    <property type="match status" value="1"/>
</dbReference>
<dbReference type="Proteomes" id="UP000001542">
    <property type="component" value="Unassembled WGS sequence"/>
</dbReference>
<dbReference type="InterPro" id="IPR001623">
    <property type="entry name" value="DnaJ_domain"/>
</dbReference>
<dbReference type="SUPFAM" id="SSF49493">
    <property type="entry name" value="HSP40/DnaJ peptide-binding domain"/>
    <property type="match status" value="1"/>
</dbReference>
<dbReference type="InterPro" id="IPR036869">
    <property type="entry name" value="J_dom_sf"/>
</dbReference>
<keyword evidence="3" id="KW-1185">Reference proteome</keyword>
<dbReference type="OrthoDB" id="550424at2759"/>
<dbReference type="GO" id="GO:0005829">
    <property type="term" value="C:cytosol"/>
    <property type="evidence" value="ECO:0000318"/>
    <property type="project" value="GO_Central"/>
</dbReference>
<evidence type="ECO:0000313" key="2">
    <source>
        <dbReference type="EMBL" id="EAY23716.1"/>
    </source>
</evidence>
<dbReference type="InParanoid" id="A2D7J9"/>
<dbReference type="PANTHER" id="PTHR43888">
    <property type="entry name" value="DNAJ-LIKE-2, ISOFORM A-RELATED"/>
    <property type="match status" value="1"/>
</dbReference>
<gene>
    <name evidence="2" type="ORF">TVAG_120540</name>
</gene>
<organism evidence="2 3">
    <name type="scientific">Trichomonas vaginalis (strain ATCC PRA-98 / G3)</name>
    <dbReference type="NCBI Taxonomy" id="412133"/>
    <lineage>
        <taxon>Eukaryota</taxon>
        <taxon>Metamonada</taxon>
        <taxon>Parabasalia</taxon>
        <taxon>Trichomonadida</taxon>
        <taxon>Trichomonadidae</taxon>
        <taxon>Trichomonas</taxon>
    </lineage>
</organism>
<accession>A2D7J9</accession>
<reference evidence="2" key="1">
    <citation type="submission" date="2006-10" db="EMBL/GenBank/DDBJ databases">
        <authorList>
            <person name="Amadeo P."/>
            <person name="Zhao Q."/>
            <person name="Wortman J."/>
            <person name="Fraser-Liggett C."/>
            <person name="Carlton J."/>
        </authorList>
    </citation>
    <scope>NUCLEOTIDE SEQUENCE</scope>
    <source>
        <strain evidence="2">G3</strain>
    </source>
</reference>
<dbReference type="FunFam" id="2.60.260.20:FF:000013">
    <property type="entry name" value="DnaJ subfamily B member 11"/>
    <property type="match status" value="1"/>
</dbReference>
<dbReference type="STRING" id="5722.A2D7J9"/>
<name>A2D7J9_TRIV3</name>
<dbReference type="GO" id="GO:0005737">
    <property type="term" value="C:cytoplasm"/>
    <property type="evidence" value="ECO:0000318"/>
    <property type="project" value="GO_Central"/>
</dbReference>
<reference evidence="2" key="2">
    <citation type="journal article" date="2007" name="Science">
        <title>Draft genome sequence of the sexually transmitted pathogen Trichomonas vaginalis.</title>
        <authorList>
            <person name="Carlton J.M."/>
            <person name="Hirt R.P."/>
            <person name="Silva J.C."/>
            <person name="Delcher A.L."/>
            <person name="Schatz M."/>
            <person name="Zhao Q."/>
            <person name="Wortman J.R."/>
            <person name="Bidwell S.L."/>
            <person name="Alsmark U.C.M."/>
            <person name="Besteiro S."/>
            <person name="Sicheritz-Ponten T."/>
            <person name="Noel C.J."/>
            <person name="Dacks J.B."/>
            <person name="Foster P.G."/>
            <person name="Simillion C."/>
            <person name="Van de Peer Y."/>
            <person name="Miranda-Saavedra D."/>
            <person name="Barton G.J."/>
            <person name="Westrop G.D."/>
            <person name="Mueller S."/>
            <person name="Dessi D."/>
            <person name="Fiori P.L."/>
            <person name="Ren Q."/>
            <person name="Paulsen I."/>
            <person name="Zhang H."/>
            <person name="Bastida-Corcuera F.D."/>
            <person name="Simoes-Barbosa A."/>
            <person name="Brown M.T."/>
            <person name="Hayes R.D."/>
            <person name="Mukherjee M."/>
            <person name="Okumura C.Y."/>
            <person name="Schneider R."/>
            <person name="Smith A.J."/>
            <person name="Vanacova S."/>
            <person name="Villalvazo M."/>
            <person name="Haas B.J."/>
            <person name="Pertea M."/>
            <person name="Feldblyum T.V."/>
            <person name="Utterback T.R."/>
            <person name="Shu C.L."/>
            <person name="Osoegawa K."/>
            <person name="de Jong P.J."/>
            <person name="Hrdy I."/>
            <person name="Horvathova L."/>
            <person name="Zubacova Z."/>
            <person name="Dolezal P."/>
            <person name="Malik S.B."/>
            <person name="Logsdon J.M. Jr."/>
            <person name="Henze K."/>
            <person name="Gupta A."/>
            <person name="Wang C.C."/>
            <person name="Dunne R.L."/>
            <person name="Upcroft J.A."/>
            <person name="Upcroft P."/>
            <person name="White O."/>
            <person name="Salzberg S.L."/>
            <person name="Tang P."/>
            <person name="Chiu C.-H."/>
            <person name="Lee Y.-S."/>
            <person name="Embley T.M."/>
            <person name="Coombs G.H."/>
            <person name="Mottram J.C."/>
            <person name="Tachezy J."/>
            <person name="Fraser-Liggett C.M."/>
            <person name="Johnson P.J."/>
        </authorList>
    </citation>
    <scope>NUCLEOTIDE SEQUENCE [LARGE SCALE GENOMIC DNA]</scope>
    <source>
        <strain evidence="2">G3</strain>
    </source>
</reference>
<dbReference type="GO" id="GO:0030544">
    <property type="term" value="F:Hsp70 protein binding"/>
    <property type="evidence" value="ECO:0007669"/>
    <property type="project" value="InterPro"/>
</dbReference>
<dbReference type="InterPro" id="IPR008971">
    <property type="entry name" value="HSP40/DnaJ_pept-bd"/>
</dbReference>
<dbReference type="RefSeq" id="XP_001276964.1">
    <property type="nucleotide sequence ID" value="XM_001276963.1"/>
</dbReference>
<dbReference type="GO" id="GO:0051082">
    <property type="term" value="F:unfolded protein binding"/>
    <property type="evidence" value="ECO:0007669"/>
    <property type="project" value="InterPro"/>
</dbReference>
<dbReference type="PROSITE" id="PS50076">
    <property type="entry name" value="DNAJ_2"/>
    <property type="match status" value="1"/>
</dbReference>
<feature type="domain" description="J" evidence="1">
    <location>
        <begin position="1"/>
        <end position="61"/>
    </location>
</feature>
<dbReference type="VEuPathDB" id="TrichDB:TVAGG3_0993600"/>
<dbReference type="Pfam" id="PF01556">
    <property type="entry name" value="DnaJ_C"/>
    <property type="match status" value="1"/>
</dbReference>
<dbReference type="GO" id="GO:0051087">
    <property type="term" value="F:protein-folding chaperone binding"/>
    <property type="evidence" value="ECO:0000318"/>
    <property type="project" value="GO_Central"/>
</dbReference>